<evidence type="ECO:0000313" key="3">
    <source>
        <dbReference type="Proteomes" id="UP001597249"/>
    </source>
</evidence>
<feature type="domain" description="YdhG-like" evidence="1">
    <location>
        <begin position="16"/>
        <end position="106"/>
    </location>
</feature>
<name>A0ABW4BAY7_9LACO</name>
<reference evidence="3" key="1">
    <citation type="journal article" date="2019" name="Int. J. Syst. Evol. Microbiol.">
        <title>The Global Catalogue of Microorganisms (GCM) 10K type strain sequencing project: providing services to taxonomists for standard genome sequencing and annotation.</title>
        <authorList>
            <consortium name="The Broad Institute Genomics Platform"/>
            <consortium name="The Broad Institute Genome Sequencing Center for Infectious Disease"/>
            <person name="Wu L."/>
            <person name="Ma J."/>
        </authorList>
    </citation>
    <scope>NUCLEOTIDE SEQUENCE [LARGE SCALE GENOMIC DNA]</scope>
    <source>
        <strain evidence="3">CCM 8911</strain>
    </source>
</reference>
<dbReference type="SUPFAM" id="SSF159888">
    <property type="entry name" value="YdhG-like"/>
    <property type="match status" value="1"/>
</dbReference>
<dbReference type="InterPro" id="IPR014922">
    <property type="entry name" value="YdhG-like"/>
</dbReference>
<dbReference type="Proteomes" id="UP001597249">
    <property type="component" value="Unassembled WGS sequence"/>
</dbReference>
<proteinExistence type="predicted"/>
<evidence type="ECO:0000313" key="2">
    <source>
        <dbReference type="EMBL" id="MFD1393357.1"/>
    </source>
</evidence>
<dbReference type="Pfam" id="PF08818">
    <property type="entry name" value="DUF1801"/>
    <property type="match status" value="1"/>
</dbReference>
<dbReference type="RefSeq" id="WP_125586078.1">
    <property type="nucleotide sequence ID" value="NZ_JBHTMO010000022.1"/>
</dbReference>
<dbReference type="Gene3D" id="3.90.1150.200">
    <property type="match status" value="1"/>
</dbReference>
<keyword evidence="3" id="KW-1185">Reference proteome</keyword>
<evidence type="ECO:0000259" key="1">
    <source>
        <dbReference type="Pfam" id="PF08818"/>
    </source>
</evidence>
<organism evidence="2 3">
    <name type="scientific">Lacticaseibacillus jixianensis</name>
    <dbReference type="NCBI Taxonomy" id="2486012"/>
    <lineage>
        <taxon>Bacteria</taxon>
        <taxon>Bacillati</taxon>
        <taxon>Bacillota</taxon>
        <taxon>Bacilli</taxon>
        <taxon>Lactobacillales</taxon>
        <taxon>Lactobacillaceae</taxon>
        <taxon>Lacticaseibacillus</taxon>
    </lineage>
</organism>
<dbReference type="Pfam" id="PF13376">
    <property type="entry name" value="OmdA"/>
    <property type="match status" value="1"/>
</dbReference>
<protein>
    <submittedName>
        <fullName evidence="2">YdeI/OmpD-associated family protein</fullName>
    </submittedName>
</protein>
<sequence length="202" mass="21984">MTEITDYIDGAAPAAQPQLRAMYQLLRKLLPNVQEKISYAKPTFYEPGRDLVYFGANAHDIALYPTSGPLAAIAPAKIAPYLHSKGAIRFPFDQPLPEDLIAELVALRLGGAAPAAPKRRPAVPVPAAIAQALQAAGVAAAYAARPQYQRTDYLNWIAQAKRPATKAKRQAQMLAELKAGDLYMKMAWHPRKKGDQTTPKSP</sequence>
<comment type="caution">
    <text evidence="2">The sequence shown here is derived from an EMBL/GenBank/DDBJ whole genome shotgun (WGS) entry which is preliminary data.</text>
</comment>
<gene>
    <name evidence="2" type="ORF">ACFQ3L_07195</name>
</gene>
<accession>A0ABW4BAY7</accession>
<dbReference type="EMBL" id="JBHTMO010000022">
    <property type="protein sequence ID" value="MFD1393357.1"/>
    <property type="molecule type" value="Genomic_DNA"/>
</dbReference>